<evidence type="ECO:0000256" key="2">
    <source>
        <dbReference type="ARBA" id="ARBA00022737"/>
    </source>
</evidence>
<feature type="region of interest" description="Disordered" evidence="3">
    <location>
        <begin position="139"/>
        <end position="158"/>
    </location>
</feature>
<feature type="compositionally biased region" description="Low complexity" evidence="3">
    <location>
        <begin position="179"/>
        <end position="216"/>
    </location>
</feature>
<accession>A0A8S1YAJ1</accession>
<dbReference type="PANTHER" id="PTHR18849">
    <property type="entry name" value="LEUCINE RICH REPEAT PROTEIN"/>
    <property type="match status" value="1"/>
</dbReference>
<keyword evidence="2" id="KW-0677">Repeat</keyword>
<dbReference type="PROSITE" id="PS51450">
    <property type="entry name" value="LRR"/>
    <property type="match status" value="3"/>
</dbReference>
<dbReference type="AlphaFoldDB" id="A0A8S1YAJ1"/>
<keyword evidence="1" id="KW-0433">Leucine-rich repeat</keyword>
<evidence type="ECO:0000313" key="5">
    <source>
        <dbReference type="Proteomes" id="UP000683925"/>
    </source>
</evidence>
<dbReference type="Proteomes" id="UP000683925">
    <property type="component" value="Unassembled WGS sequence"/>
</dbReference>
<keyword evidence="5" id="KW-1185">Reference proteome</keyword>
<feature type="compositionally biased region" description="Polar residues" evidence="3">
    <location>
        <begin position="139"/>
        <end position="150"/>
    </location>
</feature>
<dbReference type="InterPro" id="IPR001611">
    <property type="entry name" value="Leu-rich_rpt"/>
</dbReference>
<dbReference type="OMA" id="NFVNCDL"/>
<sequence length="311" mass="36618">MSKPLTQTLIAQKAKTEALYSIKSLNLWGNDLDDISIIERLPQLEVLSLSVNRITTLADIAKCKNIKELYLRKNNISSITELQFLQQLPKLKVLWLQENPIADHPNYREAVICNSSTLEKLDDVVISQQDRANAQLQLQYGISQSPPTKSQKSDEEMGQHVEVIKPNQYSPNNGGGRYSNQREQQPNQQRQSIQQMQPYHQSQQPQQYYPQQQQQAAREREQQQQQQQQYLQQQQQQQYQSQIQQQQQSQLYLQQQQQQQYQRQTIRQEYADEERNSNILCAILSLLKELDKSTLEVVQREVYDRIQQYQD</sequence>
<name>A0A8S1YAJ1_PAROT</name>
<dbReference type="Pfam" id="PF14580">
    <property type="entry name" value="LRR_9"/>
    <property type="match status" value="1"/>
</dbReference>
<organism evidence="4 5">
    <name type="scientific">Paramecium octaurelia</name>
    <dbReference type="NCBI Taxonomy" id="43137"/>
    <lineage>
        <taxon>Eukaryota</taxon>
        <taxon>Sar</taxon>
        <taxon>Alveolata</taxon>
        <taxon>Ciliophora</taxon>
        <taxon>Intramacronucleata</taxon>
        <taxon>Oligohymenophorea</taxon>
        <taxon>Peniculida</taxon>
        <taxon>Parameciidae</taxon>
        <taxon>Paramecium</taxon>
    </lineage>
</organism>
<comment type="caution">
    <text evidence="4">The sequence shown here is derived from an EMBL/GenBank/DDBJ whole genome shotgun (WGS) entry which is preliminary data.</text>
</comment>
<feature type="region of interest" description="Disordered" evidence="3">
    <location>
        <begin position="163"/>
        <end position="220"/>
    </location>
</feature>
<reference evidence="4" key="1">
    <citation type="submission" date="2021-01" db="EMBL/GenBank/DDBJ databases">
        <authorList>
            <consortium name="Genoscope - CEA"/>
            <person name="William W."/>
        </authorList>
    </citation>
    <scope>NUCLEOTIDE SEQUENCE</scope>
</reference>
<evidence type="ECO:0000313" key="4">
    <source>
        <dbReference type="EMBL" id="CAD8211085.1"/>
    </source>
</evidence>
<dbReference type="EMBL" id="CAJJDP010000155">
    <property type="protein sequence ID" value="CAD8211085.1"/>
    <property type="molecule type" value="Genomic_DNA"/>
</dbReference>
<protein>
    <submittedName>
        <fullName evidence="4">Uncharacterized protein</fullName>
    </submittedName>
</protein>
<evidence type="ECO:0000256" key="1">
    <source>
        <dbReference type="ARBA" id="ARBA00022614"/>
    </source>
</evidence>
<dbReference type="OrthoDB" id="1517790at2759"/>
<gene>
    <name evidence="4" type="ORF">POCTA_138.1.T1530029</name>
</gene>
<dbReference type="PANTHER" id="PTHR18849:SF0">
    <property type="entry name" value="CILIA- AND FLAGELLA-ASSOCIATED PROTEIN 410-RELATED"/>
    <property type="match status" value="1"/>
</dbReference>
<evidence type="ECO:0000256" key="3">
    <source>
        <dbReference type="SAM" id="MobiDB-lite"/>
    </source>
</evidence>
<dbReference type="SMART" id="SM00365">
    <property type="entry name" value="LRR_SD22"/>
    <property type="match status" value="3"/>
</dbReference>
<proteinExistence type="predicted"/>